<reference evidence="1 2" key="1">
    <citation type="journal article" date="2019" name="Sci. Rep.">
        <title>Orb-weaving spider Araneus ventricosus genome elucidates the spidroin gene catalogue.</title>
        <authorList>
            <person name="Kono N."/>
            <person name="Nakamura H."/>
            <person name="Ohtoshi R."/>
            <person name="Moran D.A.P."/>
            <person name="Shinohara A."/>
            <person name="Yoshida Y."/>
            <person name="Fujiwara M."/>
            <person name="Mori M."/>
            <person name="Tomita M."/>
            <person name="Arakawa K."/>
        </authorList>
    </citation>
    <scope>NUCLEOTIDE SEQUENCE [LARGE SCALE GENOMIC DNA]</scope>
</reference>
<comment type="caution">
    <text evidence="1">The sequence shown here is derived from an EMBL/GenBank/DDBJ whole genome shotgun (WGS) entry which is preliminary data.</text>
</comment>
<keyword evidence="2" id="KW-1185">Reference proteome</keyword>
<accession>A0A4Y2GR02</accession>
<sequence length="253" mass="28667">MLTSISRSSLSLIRTKFPQSFNQNGQKHSIHNPLKFLKSDPYSKTILFRIEAATSATGHFLESICRLFSSTLPPSSPDSPAAQVICHRRNCEILAFLAGQLLFCRSIGVRHLRDFFTFQLPVPFLGMEACRNSGSYLGHSSLEMSPANELLLTICNKRIESIPFAELRLDQDSNQPLRRSSDAAPTTSTVPSKLWKSGGWDVEFSIYYYFIFHSFGINEFSLPDFMPRISKPYPDRTEAGNRTIWLARFAESR</sequence>
<evidence type="ECO:0000313" key="2">
    <source>
        <dbReference type="Proteomes" id="UP000499080"/>
    </source>
</evidence>
<protein>
    <submittedName>
        <fullName evidence="1">Uncharacterized protein</fullName>
    </submittedName>
</protein>
<dbReference type="Proteomes" id="UP000499080">
    <property type="component" value="Unassembled WGS sequence"/>
</dbReference>
<gene>
    <name evidence="1" type="ORF">AVEN_248004_1</name>
</gene>
<evidence type="ECO:0000313" key="1">
    <source>
        <dbReference type="EMBL" id="GBM55239.1"/>
    </source>
</evidence>
<name>A0A4Y2GR02_ARAVE</name>
<organism evidence="1 2">
    <name type="scientific">Araneus ventricosus</name>
    <name type="common">Orbweaver spider</name>
    <name type="synonym">Epeira ventricosa</name>
    <dbReference type="NCBI Taxonomy" id="182803"/>
    <lineage>
        <taxon>Eukaryota</taxon>
        <taxon>Metazoa</taxon>
        <taxon>Ecdysozoa</taxon>
        <taxon>Arthropoda</taxon>
        <taxon>Chelicerata</taxon>
        <taxon>Arachnida</taxon>
        <taxon>Araneae</taxon>
        <taxon>Araneomorphae</taxon>
        <taxon>Entelegynae</taxon>
        <taxon>Araneoidea</taxon>
        <taxon>Araneidae</taxon>
        <taxon>Araneus</taxon>
    </lineage>
</organism>
<dbReference type="AlphaFoldDB" id="A0A4Y2GR02"/>
<dbReference type="EMBL" id="BGPR01178632">
    <property type="protein sequence ID" value="GBM55239.1"/>
    <property type="molecule type" value="Genomic_DNA"/>
</dbReference>
<proteinExistence type="predicted"/>